<evidence type="ECO:0008006" key="3">
    <source>
        <dbReference type="Google" id="ProtNLM"/>
    </source>
</evidence>
<name>A0AAD3CLB2_9STRA</name>
<sequence length="680" mass="77162">MLKILSKSKPSRIMSNIYSSSIFVSLLPLSFSLTARGVATSAFVRPHNMFPVSFDCFNSCFRTTHSRTRRYASSATDAASSQDERLISFVTDIEGDKAYLNRFVDISKILDFEPVKPNLSPGNEFFPYDRHIVFKHADNENHMLLFGGDVCDKGGNDLYVIRQLLSLKKRYGDRVQFILGNRDINKMRIVQELGINSLTSLNEKLVPHGGVNWLRNTGLQGDPVCIDKYFSTTDEDERKELESILIPNVSSERLKWILRKTMGSPDAYEFRHNELLEEKQFIEKMKGNSSDNVEVSDEEVVVSYKSSCHPKGLIGEYLANGKLSFKVGRTLFLHGSMPFSLESVLSNFEQSISTNSNENTDKKQDFWKWLFQYMTPFKHNDLPETLDQWLHSLNTFHEEQMNAWKQNITLKEQDSFQEQPRDLPYDVHWSTVGGYQNSHFSSLCEYSMNPEKSSSDASSPLGFGSLCQYGMGWLADRSKNPTVVYNSWMEDGSPKYFDENNQRVQLYKDIVDAFFEEANIDAIVTGHQPVGDLPFPIRVGKNYNKMIVCGDTSYSGDTKWMDCDRSNLGRGNSPLKGRGEIAVSEVILKECLETGKVISIQTHGMMSDGSDYSSEISMESDKLVGRPADRDILSFEGSVRDDSSDTTQWFVKAQLNAKEYLVSSGKGYDVFNSVAHKKII</sequence>
<dbReference type="Proteomes" id="UP001054902">
    <property type="component" value="Unassembled WGS sequence"/>
</dbReference>
<proteinExistence type="predicted"/>
<organism evidence="1 2">
    <name type="scientific">Chaetoceros tenuissimus</name>
    <dbReference type="NCBI Taxonomy" id="426638"/>
    <lineage>
        <taxon>Eukaryota</taxon>
        <taxon>Sar</taxon>
        <taxon>Stramenopiles</taxon>
        <taxon>Ochrophyta</taxon>
        <taxon>Bacillariophyta</taxon>
        <taxon>Coscinodiscophyceae</taxon>
        <taxon>Chaetocerotophycidae</taxon>
        <taxon>Chaetocerotales</taxon>
        <taxon>Chaetocerotaceae</taxon>
        <taxon>Chaetoceros</taxon>
    </lineage>
</organism>
<dbReference type="AlphaFoldDB" id="A0AAD3CLB2"/>
<dbReference type="PANTHER" id="PTHR42254">
    <property type="entry name" value="METALLOPHOS DOMAIN-CONTAINING PROTEIN"/>
    <property type="match status" value="1"/>
</dbReference>
<keyword evidence="2" id="KW-1185">Reference proteome</keyword>
<gene>
    <name evidence="1" type="ORF">CTEN210_03229</name>
</gene>
<dbReference type="Gene3D" id="3.60.21.10">
    <property type="match status" value="1"/>
</dbReference>
<evidence type="ECO:0000313" key="1">
    <source>
        <dbReference type="EMBL" id="GFH46755.1"/>
    </source>
</evidence>
<protein>
    <recommendedName>
        <fullName evidence="3">Calcineurin-like phosphoesterase domain-containing protein</fullName>
    </recommendedName>
</protein>
<reference evidence="1 2" key="1">
    <citation type="journal article" date="2021" name="Sci. Rep.">
        <title>The genome of the diatom Chaetoceros tenuissimus carries an ancient integrated fragment of an extant virus.</title>
        <authorList>
            <person name="Hongo Y."/>
            <person name="Kimura K."/>
            <person name="Takaki Y."/>
            <person name="Yoshida Y."/>
            <person name="Baba S."/>
            <person name="Kobayashi G."/>
            <person name="Nagasaki K."/>
            <person name="Hano T."/>
            <person name="Tomaru Y."/>
        </authorList>
    </citation>
    <scope>NUCLEOTIDE SEQUENCE [LARGE SCALE GENOMIC DNA]</scope>
    <source>
        <strain evidence="1 2">NIES-3715</strain>
    </source>
</reference>
<dbReference type="PANTHER" id="PTHR42254:SF1">
    <property type="entry name" value="CALCINEURIN-LIKE PHOSPHOESTERASE DOMAIN-CONTAINING PROTEIN"/>
    <property type="match status" value="1"/>
</dbReference>
<dbReference type="InterPro" id="IPR029052">
    <property type="entry name" value="Metallo-depent_PP-like"/>
</dbReference>
<accession>A0AAD3CLB2</accession>
<comment type="caution">
    <text evidence="1">The sequence shown here is derived from an EMBL/GenBank/DDBJ whole genome shotgun (WGS) entry which is preliminary data.</text>
</comment>
<evidence type="ECO:0000313" key="2">
    <source>
        <dbReference type="Proteomes" id="UP001054902"/>
    </source>
</evidence>
<dbReference type="SUPFAM" id="SSF56300">
    <property type="entry name" value="Metallo-dependent phosphatases"/>
    <property type="match status" value="1"/>
</dbReference>
<dbReference type="EMBL" id="BLLK01000022">
    <property type="protein sequence ID" value="GFH46755.1"/>
    <property type="molecule type" value="Genomic_DNA"/>
</dbReference>